<protein>
    <recommendedName>
        <fullName evidence="1">EAL domain-containing protein</fullName>
    </recommendedName>
</protein>
<dbReference type="EMBL" id="CP109135">
    <property type="protein sequence ID" value="WSD22052.1"/>
    <property type="molecule type" value="Genomic_DNA"/>
</dbReference>
<proteinExistence type="predicted"/>
<feature type="domain" description="EAL" evidence="1">
    <location>
        <begin position="1"/>
        <end position="65"/>
    </location>
</feature>
<evidence type="ECO:0000313" key="2">
    <source>
        <dbReference type="EMBL" id="WSD22052.1"/>
    </source>
</evidence>
<evidence type="ECO:0000313" key="3">
    <source>
        <dbReference type="Proteomes" id="UP001340816"/>
    </source>
</evidence>
<gene>
    <name evidence="2" type="ORF">OHB35_17955</name>
</gene>
<dbReference type="RefSeq" id="WP_326733267.1">
    <property type="nucleotide sequence ID" value="NZ_CP108134.1"/>
</dbReference>
<dbReference type="PROSITE" id="PS50883">
    <property type="entry name" value="EAL"/>
    <property type="match status" value="1"/>
</dbReference>
<dbReference type="Proteomes" id="UP001340816">
    <property type="component" value="Chromosome"/>
</dbReference>
<evidence type="ECO:0000259" key="1">
    <source>
        <dbReference type="PROSITE" id="PS50883"/>
    </source>
</evidence>
<organism evidence="2 3">
    <name type="scientific">Streptomyces phaeochromogenes</name>
    <dbReference type="NCBI Taxonomy" id="1923"/>
    <lineage>
        <taxon>Bacteria</taxon>
        <taxon>Bacillati</taxon>
        <taxon>Actinomycetota</taxon>
        <taxon>Actinomycetes</taxon>
        <taxon>Kitasatosporales</taxon>
        <taxon>Streptomycetaceae</taxon>
        <taxon>Streptomyces</taxon>
        <taxon>Streptomyces phaeochromogenes group</taxon>
    </lineage>
</organism>
<reference evidence="2 3" key="1">
    <citation type="submission" date="2022-10" db="EMBL/GenBank/DDBJ databases">
        <title>The complete genomes of actinobacterial strains from the NBC collection.</title>
        <authorList>
            <person name="Joergensen T.S."/>
            <person name="Alvarez Arevalo M."/>
            <person name="Sterndorff E.B."/>
            <person name="Faurdal D."/>
            <person name="Vuksanovic O."/>
            <person name="Mourched A.-S."/>
            <person name="Charusanti P."/>
            <person name="Shaw S."/>
            <person name="Blin K."/>
            <person name="Weber T."/>
        </authorList>
    </citation>
    <scope>NUCLEOTIDE SEQUENCE [LARGE SCALE GENOMIC DNA]</scope>
    <source>
        <strain evidence="2 3">NBC 01752</strain>
    </source>
</reference>
<dbReference type="InterPro" id="IPR001633">
    <property type="entry name" value="EAL_dom"/>
</dbReference>
<keyword evidence="3" id="KW-1185">Reference proteome</keyword>
<sequence>MIDDGTGLLTIGQLSRSTGLPVRTIRTRLRFGVPELPDDPTTEPLSTHRAAFAWVVAALRAQLGS</sequence>
<name>A0ABZ1HWC8_STRPH</name>
<accession>A0ABZ1HWC8</accession>